<organism evidence="1 2">
    <name type="scientific">Bacteroides eggerthii</name>
    <dbReference type="NCBI Taxonomy" id="28111"/>
    <lineage>
        <taxon>Bacteria</taxon>
        <taxon>Pseudomonadati</taxon>
        <taxon>Bacteroidota</taxon>
        <taxon>Bacteroidia</taxon>
        <taxon>Bacteroidales</taxon>
        <taxon>Bacteroidaceae</taxon>
        <taxon>Bacteroides</taxon>
    </lineage>
</organism>
<evidence type="ECO:0000313" key="2">
    <source>
        <dbReference type="Proteomes" id="UP000254424"/>
    </source>
</evidence>
<accession>A0A380Z9Y5</accession>
<dbReference type="AlphaFoldDB" id="A0A380Z9Y5"/>
<sequence length="61" mass="7073">MCSTQTDHLFGKQKREAEASRTLNFHKSTLDKNHIIVYTSTVLPDILCSLRAMRQERVHCL</sequence>
<name>A0A380Z9Y5_9BACE</name>
<reference evidence="1 2" key="1">
    <citation type="submission" date="2018-06" db="EMBL/GenBank/DDBJ databases">
        <authorList>
            <consortium name="Pathogen Informatics"/>
            <person name="Doyle S."/>
        </authorList>
    </citation>
    <scope>NUCLEOTIDE SEQUENCE [LARGE SCALE GENOMIC DNA]</scope>
    <source>
        <strain evidence="1 2">NCTC11155</strain>
    </source>
</reference>
<proteinExistence type="predicted"/>
<dbReference type="Proteomes" id="UP000254424">
    <property type="component" value="Unassembled WGS sequence"/>
</dbReference>
<gene>
    <name evidence="1" type="ORF">NCTC11155_03205</name>
</gene>
<protein>
    <submittedName>
        <fullName evidence="1">Uncharacterized protein</fullName>
    </submittedName>
</protein>
<dbReference type="EMBL" id="UFSX01000002">
    <property type="protein sequence ID" value="SUV43797.1"/>
    <property type="molecule type" value="Genomic_DNA"/>
</dbReference>
<evidence type="ECO:0000313" key="1">
    <source>
        <dbReference type="EMBL" id="SUV43797.1"/>
    </source>
</evidence>